<dbReference type="Gene3D" id="3.30.420.10">
    <property type="entry name" value="Ribonuclease H-like superfamily/Ribonuclease H"/>
    <property type="match status" value="1"/>
</dbReference>
<dbReference type="PaxDb" id="67767-A0A0J7NIT4"/>
<dbReference type="GO" id="GO:0015074">
    <property type="term" value="P:DNA integration"/>
    <property type="evidence" value="ECO:0007669"/>
    <property type="project" value="InterPro"/>
</dbReference>
<evidence type="ECO:0000313" key="2">
    <source>
        <dbReference type="EMBL" id="KMQ92415.1"/>
    </source>
</evidence>
<dbReference type="AlphaFoldDB" id="A0A0J7NIT4"/>
<dbReference type="Proteomes" id="UP000036403">
    <property type="component" value="Unassembled WGS sequence"/>
</dbReference>
<dbReference type="GO" id="GO:0003676">
    <property type="term" value="F:nucleic acid binding"/>
    <property type="evidence" value="ECO:0007669"/>
    <property type="project" value="InterPro"/>
</dbReference>
<comment type="caution">
    <text evidence="2">The sequence shown here is derived from an EMBL/GenBank/DDBJ whole genome shotgun (WGS) entry which is preliminary data.</text>
</comment>
<dbReference type="InterPro" id="IPR001584">
    <property type="entry name" value="Integrase_cat-core"/>
</dbReference>
<evidence type="ECO:0000313" key="3">
    <source>
        <dbReference type="Proteomes" id="UP000036403"/>
    </source>
</evidence>
<organism evidence="2 3">
    <name type="scientific">Lasius niger</name>
    <name type="common">Black garden ant</name>
    <dbReference type="NCBI Taxonomy" id="67767"/>
    <lineage>
        <taxon>Eukaryota</taxon>
        <taxon>Metazoa</taxon>
        <taxon>Ecdysozoa</taxon>
        <taxon>Arthropoda</taxon>
        <taxon>Hexapoda</taxon>
        <taxon>Insecta</taxon>
        <taxon>Pterygota</taxon>
        <taxon>Neoptera</taxon>
        <taxon>Endopterygota</taxon>
        <taxon>Hymenoptera</taxon>
        <taxon>Apocrita</taxon>
        <taxon>Aculeata</taxon>
        <taxon>Formicoidea</taxon>
        <taxon>Formicidae</taxon>
        <taxon>Formicinae</taxon>
        <taxon>Lasius</taxon>
        <taxon>Lasius</taxon>
    </lineage>
</organism>
<evidence type="ECO:0000259" key="1">
    <source>
        <dbReference type="PROSITE" id="PS50994"/>
    </source>
</evidence>
<dbReference type="InterPro" id="IPR012337">
    <property type="entry name" value="RNaseH-like_sf"/>
</dbReference>
<gene>
    <name evidence="2" type="ORF">RF55_7605</name>
</gene>
<proteinExistence type="predicted"/>
<dbReference type="EMBL" id="LBMM01004442">
    <property type="protein sequence ID" value="KMQ92415.1"/>
    <property type="molecule type" value="Genomic_DNA"/>
</dbReference>
<feature type="domain" description="Integrase catalytic" evidence="1">
    <location>
        <begin position="10"/>
        <end position="141"/>
    </location>
</feature>
<protein>
    <recommendedName>
        <fullName evidence="1">Integrase catalytic domain-containing protein</fullName>
    </recommendedName>
</protein>
<dbReference type="STRING" id="67767.A0A0J7NIT4"/>
<sequence length="141" mass="15180">MGNLPDFRTTPTRPFSHTGVDYAGPILLRTNKGRGHKAQKAFISVIVCLCSRTVHLEVVSDYTAEAFLAAFRRFTSRRSLCTDVHSDCGTNFVGADSALRALFKAASKEAQGIAASLAEQGVQWHFNPPAAPLSGASGEQR</sequence>
<keyword evidence="3" id="KW-1185">Reference proteome</keyword>
<dbReference type="SUPFAM" id="SSF53098">
    <property type="entry name" value="Ribonuclease H-like"/>
    <property type="match status" value="1"/>
</dbReference>
<dbReference type="InterPro" id="IPR036397">
    <property type="entry name" value="RNaseH_sf"/>
</dbReference>
<dbReference type="OrthoDB" id="7547854at2759"/>
<dbReference type="PANTHER" id="PTHR47331:SF1">
    <property type="entry name" value="GAG-LIKE PROTEIN"/>
    <property type="match status" value="1"/>
</dbReference>
<reference evidence="2 3" key="1">
    <citation type="submission" date="2015-04" db="EMBL/GenBank/DDBJ databases">
        <title>Lasius niger genome sequencing.</title>
        <authorList>
            <person name="Konorov E.A."/>
            <person name="Nikitin M.A."/>
            <person name="Kirill M.V."/>
            <person name="Chang P."/>
        </authorList>
    </citation>
    <scope>NUCLEOTIDE SEQUENCE [LARGE SCALE GENOMIC DNA]</scope>
    <source>
        <tissue evidence="2">Whole</tissue>
    </source>
</reference>
<accession>A0A0J7NIT4</accession>
<name>A0A0J7NIT4_LASNI</name>
<dbReference type="PROSITE" id="PS50994">
    <property type="entry name" value="INTEGRASE"/>
    <property type="match status" value="1"/>
</dbReference>
<dbReference type="PANTHER" id="PTHR47331">
    <property type="entry name" value="PHD-TYPE DOMAIN-CONTAINING PROTEIN"/>
    <property type="match status" value="1"/>
</dbReference>